<feature type="domain" description="Retrotransposon Copia-like N-terminal" evidence="6">
    <location>
        <begin position="49"/>
        <end position="86"/>
    </location>
</feature>
<evidence type="ECO:0000256" key="3">
    <source>
        <dbReference type="SAM" id="MobiDB-lite"/>
    </source>
</evidence>
<evidence type="ECO:0000256" key="2">
    <source>
        <dbReference type="RuleBase" id="RU003633"/>
    </source>
</evidence>
<sequence length="739" mass="81867">MAESTELMEHLNPQTESILTSLMTKMTEVLSRSQTSQHPPPADSSTTPIGIKLNDSNFALWSQVVEMYISGKDKLGYINGDFPQPPETDLTFRRWRTENAIVKGWLINFMEPSLVANFIRFLTAKQVWDSTATTYFDGTDMSQVYDLRCRVTRMKQAGGSIEKYYNNLQGLWREIDFRRPNPMDCAVDIQKYNLILQEDRVYTFLDGLDDRLDKTRSDVLQLKPFPIVEQAYAHVRHEEIRQTVMTSGVESAHGMVMNSKGLKAGCHHTPMKTGFFSSNNDRPNPSEKMPAPSDGIKCTHCGNAKHTRNNSNVLHSCTHTVDDNWILDSRATDHMTFDSNDFSHTTLPRRSHVATAKGVPCPVTGAGTVTLSSSLSLPHTLLVPSRSHKLMSVSQVTADLNRVVLIHSTFCLLQDILTKEIIGRGTKRGGLYYVDDLSLGIANLMDHAVSKKEQQIWETFISAIEIVLNRKTEILLCIKPEDMPGADYQLTRLLGLEPSIKRIMLYHQGCNIGAATLRIVKDFAENNVGARVLVVSSDLTVGTFRGPSNDNLSCLVAQAITGEGAAALIIGADPDMSVERPLFQILSASQTIIPDSNDGIKGHLREVGLTVHFSRNVPELISRNIGKCLVEAFGPIGVSDWNSLFWIVQPSGAAILNLIEAEVGREQEKLSATRHVLSEFGNMGGPTVFFILDEIRRRSLEKRKTTTGEGVEWGVLIGLGAGITVDTVVLHNVPLAEGR</sequence>
<reference evidence="8" key="1">
    <citation type="journal article" date="2020" name="bioRxiv">
        <title>Hybrid origin of Populus tomentosa Carr. identified through genome sequencing and phylogenomic analysis.</title>
        <authorList>
            <person name="An X."/>
            <person name="Gao K."/>
            <person name="Chen Z."/>
            <person name="Li J."/>
            <person name="Yang X."/>
            <person name="Yang X."/>
            <person name="Zhou J."/>
            <person name="Guo T."/>
            <person name="Zhao T."/>
            <person name="Huang S."/>
            <person name="Miao D."/>
            <person name="Khan W.U."/>
            <person name="Rao P."/>
            <person name="Ye M."/>
            <person name="Lei B."/>
            <person name="Liao W."/>
            <person name="Wang J."/>
            <person name="Ji L."/>
            <person name="Li Y."/>
            <person name="Guo B."/>
            <person name="Mustafa N.S."/>
            <person name="Li S."/>
            <person name="Yun Q."/>
            <person name="Keller S.R."/>
            <person name="Mao J."/>
            <person name="Zhang R."/>
            <person name="Strauss S.H."/>
        </authorList>
    </citation>
    <scope>NUCLEOTIDE SEQUENCE</scope>
    <source>
        <strain evidence="8">GM15</strain>
        <tissue evidence="8">Leaf</tissue>
    </source>
</reference>
<dbReference type="CDD" id="cd00831">
    <property type="entry name" value="CHS_like"/>
    <property type="match status" value="1"/>
</dbReference>
<accession>A0A8X7ZS58</accession>
<dbReference type="InterPro" id="IPR012328">
    <property type="entry name" value="Chalcone/stilbene_synt_C"/>
</dbReference>
<evidence type="ECO:0000313" key="9">
    <source>
        <dbReference type="Proteomes" id="UP000886885"/>
    </source>
</evidence>
<dbReference type="Proteomes" id="UP000886885">
    <property type="component" value="Chromosome 5A"/>
</dbReference>
<evidence type="ECO:0008006" key="10">
    <source>
        <dbReference type="Google" id="ProtNLM"/>
    </source>
</evidence>
<dbReference type="AlphaFoldDB" id="A0A8X7ZS58"/>
<evidence type="ECO:0000259" key="6">
    <source>
        <dbReference type="Pfam" id="PF14244"/>
    </source>
</evidence>
<dbReference type="Pfam" id="PF14244">
    <property type="entry name" value="Retrotran_gag_3"/>
    <property type="match status" value="1"/>
</dbReference>
<evidence type="ECO:0000259" key="4">
    <source>
        <dbReference type="Pfam" id="PF00195"/>
    </source>
</evidence>
<dbReference type="GO" id="GO:0030639">
    <property type="term" value="P:polyketide biosynthetic process"/>
    <property type="evidence" value="ECO:0007669"/>
    <property type="project" value="TreeGrafter"/>
</dbReference>
<dbReference type="OrthoDB" id="1745136at2759"/>
<protein>
    <recommendedName>
        <fullName evidence="10">Chalcone synthase</fullName>
    </recommendedName>
</protein>
<dbReference type="EMBL" id="JAAWWB010000009">
    <property type="protein sequence ID" value="KAG6776068.1"/>
    <property type="molecule type" value="Genomic_DNA"/>
</dbReference>
<proteinExistence type="inferred from homology"/>
<feature type="domain" description="Chalcone/stilbene synthase N-terminal" evidence="4">
    <location>
        <begin position="482"/>
        <end position="574"/>
    </location>
</feature>
<evidence type="ECO:0000259" key="5">
    <source>
        <dbReference type="Pfam" id="PF02797"/>
    </source>
</evidence>
<dbReference type="Pfam" id="PF02797">
    <property type="entry name" value="Chal_sti_synt_C"/>
    <property type="match status" value="1"/>
</dbReference>
<evidence type="ECO:0000259" key="7">
    <source>
        <dbReference type="Pfam" id="PF22936"/>
    </source>
</evidence>
<dbReference type="Pfam" id="PF00195">
    <property type="entry name" value="Chal_sti_synt_N"/>
    <property type="match status" value="1"/>
</dbReference>
<feature type="region of interest" description="Disordered" evidence="3">
    <location>
        <begin position="29"/>
        <end position="49"/>
    </location>
</feature>
<evidence type="ECO:0000313" key="8">
    <source>
        <dbReference type="EMBL" id="KAG6776068.1"/>
    </source>
</evidence>
<dbReference type="PANTHER" id="PTHR11877:SF56">
    <property type="entry name" value="CHALCONE SYNTHASE"/>
    <property type="match status" value="1"/>
</dbReference>
<comment type="caution">
    <text evidence="8">The sequence shown here is derived from an EMBL/GenBank/DDBJ whole genome shotgun (WGS) entry which is preliminary data.</text>
</comment>
<gene>
    <name evidence="8" type="ORF">POTOM_019571</name>
</gene>
<dbReference type="GO" id="GO:0016747">
    <property type="term" value="F:acyltransferase activity, transferring groups other than amino-acyl groups"/>
    <property type="evidence" value="ECO:0007669"/>
    <property type="project" value="InterPro"/>
</dbReference>
<keyword evidence="2" id="KW-0012">Acyltransferase</keyword>
<dbReference type="InterPro" id="IPR011141">
    <property type="entry name" value="Polyketide_synthase_type-III"/>
</dbReference>
<comment type="similarity">
    <text evidence="1 2">Belongs to the thiolase-like superfamily. Chalcone/stilbene synthases family.</text>
</comment>
<organism evidence="8 9">
    <name type="scientific">Populus tomentosa</name>
    <name type="common">Chinese white poplar</name>
    <dbReference type="NCBI Taxonomy" id="118781"/>
    <lineage>
        <taxon>Eukaryota</taxon>
        <taxon>Viridiplantae</taxon>
        <taxon>Streptophyta</taxon>
        <taxon>Embryophyta</taxon>
        <taxon>Tracheophyta</taxon>
        <taxon>Spermatophyta</taxon>
        <taxon>Magnoliopsida</taxon>
        <taxon>eudicotyledons</taxon>
        <taxon>Gunneridae</taxon>
        <taxon>Pentapetalae</taxon>
        <taxon>rosids</taxon>
        <taxon>fabids</taxon>
        <taxon>Malpighiales</taxon>
        <taxon>Salicaceae</taxon>
        <taxon>Saliceae</taxon>
        <taxon>Populus</taxon>
    </lineage>
</organism>
<dbReference type="InterPro" id="IPR054722">
    <property type="entry name" value="PolX-like_BBD"/>
</dbReference>
<dbReference type="InterPro" id="IPR001099">
    <property type="entry name" value="Chalcone/stilbene_synt_N"/>
</dbReference>
<keyword evidence="2" id="KW-0808">Transferase</keyword>
<dbReference type="Pfam" id="PF22936">
    <property type="entry name" value="Pol_BBD"/>
    <property type="match status" value="1"/>
</dbReference>
<dbReference type="FunFam" id="3.40.47.10:FF:000014">
    <property type="entry name" value="Chalcone synthase 1"/>
    <property type="match status" value="1"/>
</dbReference>
<evidence type="ECO:0000256" key="1">
    <source>
        <dbReference type="ARBA" id="ARBA00005531"/>
    </source>
</evidence>
<name>A0A8X7ZS58_POPTO</name>
<feature type="domain" description="Chalcone/stilbene synthase C-terminal" evidence="5">
    <location>
        <begin position="584"/>
        <end position="734"/>
    </location>
</feature>
<keyword evidence="9" id="KW-1185">Reference proteome</keyword>
<dbReference type="InterPro" id="IPR029472">
    <property type="entry name" value="Copia-like_N"/>
</dbReference>
<dbReference type="PANTHER" id="PTHR11877">
    <property type="entry name" value="HYDROXYMETHYLGLUTARYL-COA SYNTHASE"/>
    <property type="match status" value="1"/>
</dbReference>
<feature type="domain" description="Retrovirus-related Pol polyprotein from transposon TNT 1-94-like beta-barrel" evidence="7">
    <location>
        <begin position="325"/>
        <end position="397"/>
    </location>
</feature>